<comment type="caution">
    <text evidence="1">The sequence shown here is derived from an EMBL/GenBank/DDBJ whole genome shotgun (WGS) entry which is preliminary data.</text>
</comment>
<protein>
    <submittedName>
        <fullName evidence="1">Uncharacterized protein</fullName>
    </submittedName>
</protein>
<reference evidence="1 2" key="1">
    <citation type="journal article" date="2015" name="Nature">
        <title>rRNA introns, odd ribosomes, and small enigmatic genomes across a large radiation of phyla.</title>
        <authorList>
            <person name="Brown C.T."/>
            <person name="Hug L.A."/>
            <person name="Thomas B.C."/>
            <person name="Sharon I."/>
            <person name="Castelle C.J."/>
            <person name="Singh A."/>
            <person name="Wilkins M.J."/>
            <person name="Williams K.H."/>
            <person name="Banfield J.F."/>
        </authorList>
    </citation>
    <scope>NUCLEOTIDE SEQUENCE [LARGE SCALE GENOMIC DNA]</scope>
</reference>
<dbReference type="EMBL" id="LCEJ01000020">
    <property type="protein sequence ID" value="KKS70527.1"/>
    <property type="molecule type" value="Genomic_DNA"/>
</dbReference>
<sequence>MIKKIIFVLGVILVKKLVEVGSLQFIEQQARDKLSLARPGETIMVIPQSEIDKVLGAQKEVQKIVEPYWQGWLRLFWR</sequence>
<dbReference type="Proteomes" id="UP000034785">
    <property type="component" value="Unassembled WGS sequence"/>
</dbReference>
<evidence type="ECO:0000313" key="2">
    <source>
        <dbReference type="Proteomes" id="UP000034785"/>
    </source>
</evidence>
<evidence type="ECO:0000313" key="1">
    <source>
        <dbReference type="EMBL" id="KKS70527.1"/>
    </source>
</evidence>
<organism evidence="1 2">
    <name type="scientific">Candidatus Daviesbacteria bacterium GW2011_GWA2_42_7</name>
    <dbReference type="NCBI Taxonomy" id="1618425"/>
    <lineage>
        <taxon>Bacteria</taxon>
        <taxon>Candidatus Daviesiibacteriota</taxon>
    </lineage>
</organism>
<gene>
    <name evidence="1" type="ORF">UV41_C0020G0006</name>
</gene>
<name>A0A0G1BB73_9BACT</name>
<accession>A0A0G1BB73</accession>
<dbReference type="AlphaFoldDB" id="A0A0G1BB73"/>
<proteinExistence type="predicted"/>